<feature type="compositionally biased region" description="Acidic residues" evidence="1">
    <location>
        <begin position="410"/>
        <end position="419"/>
    </location>
</feature>
<dbReference type="InterPro" id="IPR018490">
    <property type="entry name" value="cNMP-bd_dom_sf"/>
</dbReference>
<evidence type="ECO:0000259" key="2">
    <source>
        <dbReference type="PROSITE" id="PS50042"/>
    </source>
</evidence>
<dbReference type="EMBL" id="CH964239">
    <property type="protein sequence ID" value="EDW82255.2"/>
    <property type="molecule type" value="Genomic_DNA"/>
</dbReference>
<feature type="non-terminal residue" evidence="3">
    <location>
        <position position="602"/>
    </location>
</feature>
<feature type="compositionally biased region" description="Basic and acidic residues" evidence="1">
    <location>
        <begin position="420"/>
        <end position="438"/>
    </location>
</feature>
<dbReference type="SUPFAM" id="SSF51206">
    <property type="entry name" value="cAMP-binding domain-like"/>
    <property type="match status" value="2"/>
</dbReference>
<evidence type="ECO:0000256" key="1">
    <source>
        <dbReference type="SAM" id="MobiDB-lite"/>
    </source>
</evidence>
<accession>B4NET6</accession>
<dbReference type="SMR" id="B4NET6"/>
<sequence>MSKRNRDGMDGEMRKQVRQRFKKLVRTVVLNMRWLNEANDESGLSLNVKRNVAMLIRQKRKVGMMTMAEKSLLRTPHFARTVEDRKRLCSIVANLECFQKLPPKIRARLVPVVTFMAVNSGRNLMKEGDFPITLYFIINGEVEMSKNILNRITKKYEAKSESLFGPGDCIGDVDLFEDEPRTNTYTATSNCELLAVYESDYNRLLKPFLLKQWAEKKTALRALDYFNYFNEEQIVNACKYGSIQQFDPLETIYTEDKGFMSYVYFVLSGECAMLQCLYMKVTYVGREKQFELTSVSRRESVDDVLSEEAKKHMRMSVKPVTTFDATKLLQSSSSSENKDRRSKTLRKMTLKEIERACDMWLKPLDEHTEKKKKRQSDVFNAMHKSLADDDQQFEYLDEDEYSYGERKGDDDDDDDDDEYERIIETDSTRYEPEPRQAEEPEIGFAESENPTSSSNSRTPTSSSSDSVMAMPTKATSSTNDQFETHFIDIGSLTYGGIFGLGEKMDHRVIMARTTVQCLLIPRFWLFEERQNPGNIWQRQRFYIDCNIPSREALFSDFIKTRKWDKFRSDYVQGQLNQESLANNTKVEDIPIISRIVQTTDEL</sequence>
<dbReference type="InterPro" id="IPR000595">
    <property type="entry name" value="cNMP-bd_dom"/>
</dbReference>
<dbReference type="PANTHER" id="PTHR23011">
    <property type="entry name" value="CYCLIC NUCLEOTIDE-BINDING DOMAIN CONTAINING PROTEIN"/>
    <property type="match status" value="1"/>
</dbReference>
<feature type="compositionally biased region" description="Acidic residues" evidence="1">
    <location>
        <begin position="389"/>
        <end position="402"/>
    </location>
</feature>
<dbReference type="HOGENOM" id="CLU_2029142_0_0_1"/>
<dbReference type="CDD" id="cd00038">
    <property type="entry name" value="CAP_ED"/>
    <property type="match status" value="1"/>
</dbReference>
<dbReference type="OrthoDB" id="166212at2759"/>
<dbReference type="Pfam" id="PF00027">
    <property type="entry name" value="cNMP_binding"/>
    <property type="match status" value="1"/>
</dbReference>
<dbReference type="PROSITE" id="PS50042">
    <property type="entry name" value="CNMP_BINDING_3"/>
    <property type="match status" value="1"/>
</dbReference>
<evidence type="ECO:0000313" key="3">
    <source>
        <dbReference type="EMBL" id="EDW82255.2"/>
    </source>
</evidence>
<feature type="domain" description="Cyclic nucleotide-binding" evidence="2">
    <location>
        <begin position="97"/>
        <end position="205"/>
    </location>
</feature>
<dbReference type="InterPro" id="IPR014710">
    <property type="entry name" value="RmlC-like_jellyroll"/>
</dbReference>
<name>B4NET6_DROWI</name>
<dbReference type="InParanoid" id="B4NET6"/>
<dbReference type="KEGG" id="dwi:6649096"/>
<evidence type="ECO:0000313" key="4">
    <source>
        <dbReference type="Proteomes" id="UP000007798"/>
    </source>
</evidence>
<dbReference type="eggNOG" id="ENOG502SF8A">
    <property type="taxonomic scope" value="Eukaryota"/>
</dbReference>
<dbReference type="Gene3D" id="2.60.120.10">
    <property type="entry name" value="Jelly Rolls"/>
    <property type="match status" value="1"/>
</dbReference>
<dbReference type="PANTHER" id="PTHR23011:SF41">
    <property type="entry name" value="CYCLIC NUCLEOTIDE-BINDING DOMAIN-CONTAINING PROTEIN"/>
    <property type="match status" value="1"/>
</dbReference>
<feature type="region of interest" description="Disordered" evidence="1">
    <location>
        <begin position="389"/>
        <end position="478"/>
    </location>
</feature>
<organism evidence="3 4">
    <name type="scientific">Drosophila willistoni</name>
    <name type="common">Fruit fly</name>
    <dbReference type="NCBI Taxonomy" id="7260"/>
    <lineage>
        <taxon>Eukaryota</taxon>
        <taxon>Metazoa</taxon>
        <taxon>Ecdysozoa</taxon>
        <taxon>Arthropoda</taxon>
        <taxon>Hexapoda</taxon>
        <taxon>Insecta</taxon>
        <taxon>Pterygota</taxon>
        <taxon>Neoptera</taxon>
        <taxon>Endopterygota</taxon>
        <taxon>Diptera</taxon>
        <taxon>Brachycera</taxon>
        <taxon>Muscomorpha</taxon>
        <taxon>Ephydroidea</taxon>
        <taxon>Drosophilidae</taxon>
        <taxon>Drosophila</taxon>
        <taxon>Sophophora</taxon>
    </lineage>
</organism>
<dbReference type="Proteomes" id="UP000007798">
    <property type="component" value="Unassembled WGS sequence"/>
</dbReference>
<keyword evidence="4" id="KW-1185">Reference proteome</keyword>
<gene>
    <name evidence="3" type="primary">Dwil\GK25219</name>
    <name evidence="3" type="ORF">Dwil_GK25219</name>
</gene>
<dbReference type="AlphaFoldDB" id="B4NET6"/>
<feature type="compositionally biased region" description="Low complexity" evidence="1">
    <location>
        <begin position="446"/>
        <end position="466"/>
    </location>
</feature>
<protein>
    <recommendedName>
        <fullName evidence="2">Cyclic nucleotide-binding domain-containing protein</fullName>
    </recommendedName>
</protein>
<proteinExistence type="predicted"/>
<reference evidence="3 4" key="1">
    <citation type="journal article" date="2007" name="Nature">
        <title>Evolution of genes and genomes on the Drosophila phylogeny.</title>
        <authorList>
            <consortium name="Drosophila 12 Genomes Consortium"/>
            <person name="Clark A.G."/>
            <person name="Eisen M.B."/>
            <person name="Smith D.R."/>
            <person name="Bergman C.M."/>
            <person name="Oliver B."/>
            <person name="Markow T.A."/>
            <person name="Kaufman T.C."/>
            <person name="Kellis M."/>
            <person name="Gelbart W."/>
            <person name="Iyer V.N."/>
            <person name="Pollard D.A."/>
            <person name="Sackton T.B."/>
            <person name="Larracuente A.M."/>
            <person name="Singh N.D."/>
            <person name="Abad J.P."/>
            <person name="Abt D.N."/>
            <person name="Adryan B."/>
            <person name="Aguade M."/>
            <person name="Akashi H."/>
            <person name="Anderson W.W."/>
            <person name="Aquadro C.F."/>
            <person name="Ardell D.H."/>
            <person name="Arguello R."/>
            <person name="Artieri C.G."/>
            <person name="Barbash D.A."/>
            <person name="Barker D."/>
            <person name="Barsanti P."/>
            <person name="Batterham P."/>
            <person name="Batzoglou S."/>
            <person name="Begun D."/>
            <person name="Bhutkar A."/>
            <person name="Blanco E."/>
            <person name="Bosak S.A."/>
            <person name="Bradley R.K."/>
            <person name="Brand A.D."/>
            <person name="Brent M.R."/>
            <person name="Brooks A.N."/>
            <person name="Brown R.H."/>
            <person name="Butlin R.K."/>
            <person name="Caggese C."/>
            <person name="Calvi B.R."/>
            <person name="Bernardo de Carvalho A."/>
            <person name="Caspi A."/>
            <person name="Castrezana S."/>
            <person name="Celniker S.E."/>
            <person name="Chang J.L."/>
            <person name="Chapple C."/>
            <person name="Chatterji S."/>
            <person name="Chinwalla A."/>
            <person name="Civetta A."/>
            <person name="Clifton S.W."/>
            <person name="Comeron J.M."/>
            <person name="Costello J.C."/>
            <person name="Coyne J.A."/>
            <person name="Daub J."/>
            <person name="David R.G."/>
            <person name="Delcher A.L."/>
            <person name="Delehaunty K."/>
            <person name="Do C.B."/>
            <person name="Ebling H."/>
            <person name="Edwards K."/>
            <person name="Eickbush T."/>
            <person name="Evans J.D."/>
            <person name="Filipski A."/>
            <person name="Findeiss S."/>
            <person name="Freyhult E."/>
            <person name="Fulton L."/>
            <person name="Fulton R."/>
            <person name="Garcia A.C."/>
            <person name="Gardiner A."/>
            <person name="Garfield D.A."/>
            <person name="Garvin B.E."/>
            <person name="Gibson G."/>
            <person name="Gilbert D."/>
            <person name="Gnerre S."/>
            <person name="Godfrey J."/>
            <person name="Good R."/>
            <person name="Gotea V."/>
            <person name="Gravely B."/>
            <person name="Greenberg A.J."/>
            <person name="Griffiths-Jones S."/>
            <person name="Gross S."/>
            <person name="Guigo R."/>
            <person name="Gustafson E.A."/>
            <person name="Haerty W."/>
            <person name="Hahn M.W."/>
            <person name="Halligan D.L."/>
            <person name="Halpern A.L."/>
            <person name="Halter G.M."/>
            <person name="Han M.V."/>
            <person name="Heger A."/>
            <person name="Hillier L."/>
            <person name="Hinrichs A.S."/>
            <person name="Holmes I."/>
            <person name="Hoskins R.A."/>
            <person name="Hubisz M.J."/>
            <person name="Hultmark D."/>
            <person name="Huntley M.A."/>
            <person name="Jaffe D.B."/>
            <person name="Jagadeeshan S."/>
            <person name="Jeck W.R."/>
            <person name="Johnson J."/>
            <person name="Jones C.D."/>
            <person name="Jordan W.C."/>
            <person name="Karpen G.H."/>
            <person name="Kataoka E."/>
            <person name="Keightley P.D."/>
            <person name="Kheradpour P."/>
            <person name="Kirkness E.F."/>
            <person name="Koerich L.B."/>
            <person name="Kristiansen K."/>
            <person name="Kudrna D."/>
            <person name="Kulathinal R.J."/>
            <person name="Kumar S."/>
            <person name="Kwok R."/>
            <person name="Lander E."/>
            <person name="Langley C.H."/>
            <person name="Lapoint R."/>
            <person name="Lazzaro B.P."/>
            <person name="Lee S.J."/>
            <person name="Levesque L."/>
            <person name="Li R."/>
            <person name="Lin C.F."/>
            <person name="Lin M.F."/>
            <person name="Lindblad-Toh K."/>
            <person name="Llopart A."/>
            <person name="Long M."/>
            <person name="Low L."/>
            <person name="Lozovsky E."/>
            <person name="Lu J."/>
            <person name="Luo M."/>
            <person name="Machado C.A."/>
            <person name="Makalowski W."/>
            <person name="Marzo M."/>
            <person name="Matsuda M."/>
            <person name="Matzkin L."/>
            <person name="McAllister B."/>
            <person name="McBride C.S."/>
            <person name="McKernan B."/>
            <person name="McKernan K."/>
            <person name="Mendez-Lago M."/>
            <person name="Minx P."/>
            <person name="Mollenhauer M.U."/>
            <person name="Montooth K."/>
            <person name="Mount S.M."/>
            <person name="Mu X."/>
            <person name="Myers E."/>
            <person name="Negre B."/>
            <person name="Newfeld S."/>
            <person name="Nielsen R."/>
            <person name="Noor M.A."/>
            <person name="O'Grady P."/>
            <person name="Pachter L."/>
            <person name="Papaceit M."/>
            <person name="Parisi M.J."/>
            <person name="Parisi M."/>
            <person name="Parts L."/>
            <person name="Pedersen J.S."/>
            <person name="Pesole G."/>
            <person name="Phillippy A.M."/>
            <person name="Ponting C.P."/>
            <person name="Pop M."/>
            <person name="Porcelli D."/>
            <person name="Powell J.R."/>
            <person name="Prohaska S."/>
            <person name="Pruitt K."/>
            <person name="Puig M."/>
            <person name="Quesneville H."/>
            <person name="Ram K.R."/>
            <person name="Rand D."/>
            <person name="Rasmussen M.D."/>
            <person name="Reed L.K."/>
            <person name="Reenan R."/>
            <person name="Reily A."/>
            <person name="Remington K.A."/>
            <person name="Rieger T.T."/>
            <person name="Ritchie M.G."/>
            <person name="Robin C."/>
            <person name="Rogers Y.H."/>
            <person name="Rohde C."/>
            <person name="Rozas J."/>
            <person name="Rubenfield M.J."/>
            <person name="Ruiz A."/>
            <person name="Russo S."/>
            <person name="Salzberg S.L."/>
            <person name="Sanchez-Gracia A."/>
            <person name="Saranga D.J."/>
            <person name="Sato H."/>
            <person name="Schaeffer S.W."/>
            <person name="Schatz M.C."/>
            <person name="Schlenke T."/>
            <person name="Schwartz R."/>
            <person name="Segarra C."/>
            <person name="Singh R.S."/>
            <person name="Sirot L."/>
            <person name="Sirota M."/>
            <person name="Sisneros N.B."/>
            <person name="Smith C.D."/>
            <person name="Smith T.F."/>
            <person name="Spieth J."/>
            <person name="Stage D.E."/>
            <person name="Stark A."/>
            <person name="Stephan W."/>
            <person name="Strausberg R.L."/>
            <person name="Strempel S."/>
            <person name="Sturgill D."/>
            <person name="Sutton G."/>
            <person name="Sutton G.G."/>
            <person name="Tao W."/>
            <person name="Teichmann S."/>
            <person name="Tobari Y.N."/>
            <person name="Tomimura Y."/>
            <person name="Tsolas J.M."/>
            <person name="Valente V.L."/>
            <person name="Venter E."/>
            <person name="Venter J.C."/>
            <person name="Vicario S."/>
            <person name="Vieira F.G."/>
            <person name="Vilella A.J."/>
            <person name="Villasante A."/>
            <person name="Walenz B."/>
            <person name="Wang J."/>
            <person name="Wasserman M."/>
            <person name="Watts T."/>
            <person name="Wilson D."/>
            <person name="Wilson R.K."/>
            <person name="Wing R.A."/>
            <person name="Wolfner M.F."/>
            <person name="Wong A."/>
            <person name="Wong G.K."/>
            <person name="Wu C.I."/>
            <person name="Wu G."/>
            <person name="Yamamoto D."/>
            <person name="Yang H.P."/>
            <person name="Yang S.P."/>
            <person name="Yorke J.A."/>
            <person name="Yoshida K."/>
            <person name="Zdobnov E."/>
            <person name="Zhang P."/>
            <person name="Zhang Y."/>
            <person name="Zimin A.V."/>
            <person name="Baldwin J."/>
            <person name="Abdouelleil A."/>
            <person name="Abdulkadir J."/>
            <person name="Abebe A."/>
            <person name="Abera B."/>
            <person name="Abreu J."/>
            <person name="Acer S.C."/>
            <person name="Aftuck L."/>
            <person name="Alexander A."/>
            <person name="An P."/>
            <person name="Anderson E."/>
            <person name="Anderson S."/>
            <person name="Arachi H."/>
            <person name="Azer M."/>
            <person name="Bachantsang P."/>
            <person name="Barry A."/>
            <person name="Bayul T."/>
            <person name="Berlin A."/>
            <person name="Bessette D."/>
            <person name="Bloom T."/>
            <person name="Blye J."/>
            <person name="Boguslavskiy L."/>
            <person name="Bonnet C."/>
            <person name="Boukhgalter B."/>
            <person name="Bourzgui I."/>
            <person name="Brown A."/>
            <person name="Cahill P."/>
            <person name="Channer S."/>
            <person name="Cheshatsang Y."/>
            <person name="Chuda L."/>
            <person name="Citroen M."/>
            <person name="Collymore A."/>
            <person name="Cooke P."/>
            <person name="Costello M."/>
            <person name="D'Aco K."/>
            <person name="Daza R."/>
            <person name="De Haan G."/>
            <person name="DeGray S."/>
            <person name="DeMaso C."/>
            <person name="Dhargay N."/>
            <person name="Dooley K."/>
            <person name="Dooley E."/>
            <person name="Doricent M."/>
            <person name="Dorje P."/>
            <person name="Dorjee K."/>
            <person name="Dupes A."/>
            <person name="Elong R."/>
            <person name="Falk J."/>
            <person name="Farina A."/>
            <person name="Faro S."/>
            <person name="Ferguson D."/>
            <person name="Fisher S."/>
            <person name="Foley C.D."/>
            <person name="Franke A."/>
            <person name="Friedrich D."/>
            <person name="Gadbois L."/>
            <person name="Gearin G."/>
            <person name="Gearin C.R."/>
            <person name="Giannoukos G."/>
            <person name="Goode T."/>
            <person name="Graham J."/>
            <person name="Grandbois E."/>
            <person name="Grewal S."/>
            <person name="Gyaltsen K."/>
            <person name="Hafez N."/>
            <person name="Hagos B."/>
            <person name="Hall J."/>
            <person name="Henson C."/>
            <person name="Hollinger A."/>
            <person name="Honan T."/>
            <person name="Huard M.D."/>
            <person name="Hughes L."/>
            <person name="Hurhula B."/>
            <person name="Husby M.E."/>
            <person name="Kamat A."/>
            <person name="Kanga B."/>
            <person name="Kashin S."/>
            <person name="Khazanovich D."/>
            <person name="Kisner P."/>
            <person name="Lance K."/>
            <person name="Lara M."/>
            <person name="Lee W."/>
            <person name="Lennon N."/>
            <person name="Letendre F."/>
            <person name="LeVine R."/>
            <person name="Lipovsky A."/>
            <person name="Liu X."/>
            <person name="Liu J."/>
            <person name="Liu S."/>
            <person name="Lokyitsang T."/>
            <person name="Lokyitsang Y."/>
            <person name="Lubonja R."/>
            <person name="Lui A."/>
            <person name="MacDonald P."/>
            <person name="Magnisalis V."/>
            <person name="Maru K."/>
            <person name="Matthews C."/>
            <person name="McCusker W."/>
            <person name="McDonough S."/>
            <person name="Mehta T."/>
            <person name="Meldrim J."/>
            <person name="Meneus L."/>
            <person name="Mihai O."/>
            <person name="Mihalev A."/>
            <person name="Mihova T."/>
            <person name="Mittelman R."/>
            <person name="Mlenga V."/>
            <person name="Montmayeur A."/>
            <person name="Mulrain L."/>
            <person name="Navidi A."/>
            <person name="Naylor J."/>
            <person name="Negash T."/>
            <person name="Nguyen T."/>
            <person name="Nguyen N."/>
            <person name="Nicol R."/>
            <person name="Norbu C."/>
            <person name="Norbu N."/>
            <person name="Novod N."/>
            <person name="O'Neill B."/>
            <person name="Osman S."/>
            <person name="Markiewicz E."/>
            <person name="Oyono O.L."/>
            <person name="Patti C."/>
            <person name="Phunkhang P."/>
            <person name="Pierre F."/>
            <person name="Priest M."/>
            <person name="Raghuraman S."/>
            <person name="Rege F."/>
            <person name="Reyes R."/>
            <person name="Rise C."/>
            <person name="Rogov P."/>
            <person name="Ross K."/>
            <person name="Ryan E."/>
            <person name="Settipalli S."/>
            <person name="Shea T."/>
            <person name="Sherpa N."/>
            <person name="Shi L."/>
            <person name="Shih D."/>
            <person name="Sparrow T."/>
            <person name="Spaulding J."/>
            <person name="Stalker J."/>
            <person name="Stange-Thomann N."/>
            <person name="Stavropoulos S."/>
            <person name="Stone C."/>
            <person name="Strader C."/>
            <person name="Tesfaye S."/>
            <person name="Thomson T."/>
            <person name="Thoulutsang Y."/>
            <person name="Thoulutsang D."/>
            <person name="Topham K."/>
            <person name="Topping I."/>
            <person name="Tsamla T."/>
            <person name="Vassiliev H."/>
            <person name="Vo A."/>
            <person name="Wangchuk T."/>
            <person name="Wangdi T."/>
            <person name="Weiand M."/>
            <person name="Wilkinson J."/>
            <person name="Wilson A."/>
            <person name="Yadav S."/>
            <person name="Young G."/>
            <person name="Yu Q."/>
            <person name="Zembek L."/>
            <person name="Zhong D."/>
            <person name="Zimmer A."/>
            <person name="Zwirko Z."/>
            <person name="Jaffe D.B."/>
            <person name="Alvarez P."/>
            <person name="Brockman W."/>
            <person name="Butler J."/>
            <person name="Chin C."/>
            <person name="Gnerre S."/>
            <person name="Grabherr M."/>
            <person name="Kleber M."/>
            <person name="Mauceli E."/>
            <person name="MacCallum I."/>
        </authorList>
    </citation>
    <scope>NUCLEOTIDE SEQUENCE [LARGE SCALE GENOMIC DNA]</scope>
    <source>
        <strain evidence="4">Tucson 14030-0811.24</strain>
    </source>
</reference>